<organism evidence="8 9">
    <name type="scientific">Amanita muscaria (strain Koide BX008)</name>
    <dbReference type="NCBI Taxonomy" id="946122"/>
    <lineage>
        <taxon>Eukaryota</taxon>
        <taxon>Fungi</taxon>
        <taxon>Dikarya</taxon>
        <taxon>Basidiomycota</taxon>
        <taxon>Agaricomycotina</taxon>
        <taxon>Agaricomycetes</taxon>
        <taxon>Agaricomycetidae</taxon>
        <taxon>Agaricales</taxon>
        <taxon>Pluteineae</taxon>
        <taxon>Amanitaceae</taxon>
        <taxon>Amanita</taxon>
    </lineage>
</organism>
<comment type="subcellular location">
    <subcellularLocation>
        <location evidence="1">Nucleus</location>
        <location evidence="1">Nucleolus</location>
    </subcellularLocation>
</comment>
<feature type="region of interest" description="Disordered" evidence="7">
    <location>
        <begin position="71"/>
        <end position="93"/>
    </location>
</feature>
<protein>
    <recommendedName>
        <fullName evidence="10">Nucleolar protein 14</fullName>
    </recommendedName>
</protein>
<dbReference type="FunCoup" id="A0A0C2T386">
    <property type="interactions" value="692"/>
</dbReference>
<feature type="compositionally biased region" description="Acidic residues" evidence="7">
    <location>
        <begin position="412"/>
        <end position="436"/>
    </location>
</feature>
<evidence type="ECO:0000256" key="6">
    <source>
        <dbReference type="ARBA" id="ARBA00024695"/>
    </source>
</evidence>
<dbReference type="EMBL" id="KN818224">
    <property type="protein sequence ID" value="KIL70330.1"/>
    <property type="molecule type" value="Genomic_DNA"/>
</dbReference>
<evidence type="ECO:0000256" key="3">
    <source>
        <dbReference type="ARBA" id="ARBA00022517"/>
    </source>
</evidence>
<feature type="region of interest" description="Disordered" evidence="7">
    <location>
        <begin position="888"/>
        <end position="914"/>
    </location>
</feature>
<feature type="region of interest" description="Disordered" evidence="7">
    <location>
        <begin position="270"/>
        <end position="468"/>
    </location>
</feature>
<evidence type="ECO:0000313" key="9">
    <source>
        <dbReference type="Proteomes" id="UP000054549"/>
    </source>
</evidence>
<keyword evidence="9" id="KW-1185">Reference proteome</keyword>
<feature type="region of interest" description="Disordered" evidence="7">
    <location>
        <begin position="170"/>
        <end position="189"/>
    </location>
</feature>
<feature type="compositionally biased region" description="Basic and acidic residues" evidence="7">
    <location>
        <begin position="208"/>
        <end position="218"/>
    </location>
</feature>
<dbReference type="PANTHER" id="PTHR23183">
    <property type="entry name" value="NOP14"/>
    <property type="match status" value="1"/>
</dbReference>
<keyword evidence="3" id="KW-0690">Ribosome biogenesis</keyword>
<keyword evidence="4" id="KW-0698">rRNA processing</keyword>
<dbReference type="InParanoid" id="A0A0C2T386"/>
<keyword evidence="5" id="KW-0539">Nucleus</keyword>
<accession>A0A0C2T386</accession>
<proteinExistence type="inferred from homology"/>
<evidence type="ECO:0000256" key="2">
    <source>
        <dbReference type="ARBA" id="ARBA00007466"/>
    </source>
</evidence>
<reference evidence="8 9" key="1">
    <citation type="submission" date="2014-04" db="EMBL/GenBank/DDBJ databases">
        <title>Evolutionary Origins and Diversification of the Mycorrhizal Mutualists.</title>
        <authorList>
            <consortium name="DOE Joint Genome Institute"/>
            <consortium name="Mycorrhizal Genomics Consortium"/>
            <person name="Kohler A."/>
            <person name="Kuo A."/>
            <person name="Nagy L.G."/>
            <person name="Floudas D."/>
            <person name="Copeland A."/>
            <person name="Barry K.W."/>
            <person name="Cichocki N."/>
            <person name="Veneault-Fourrey C."/>
            <person name="LaButti K."/>
            <person name="Lindquist E.A."/>
            <person name="Lipzen A."/>
            <person name="Lundell T."/>
            <person name="Morin E."/>
            <person name="Murat C."/>
            <person name="Riley R."/>
            <person name="Ohm R."/>
            <person name="Sun H."/>
            <person name="Tunlid A."/>
            <person name="Henrissat B."/>
            <person name="Grigoriev I.V."/>
            <person name="Hibbett D.S."/>
            <person name="Martin F."/>
        </authorList>
    </citation>
    <scope>NUCLEOTIDE SEQUENCE [LARGE SCALE GENOMIC DNA]</scope>
    <source>
        <strain evidence="8 9">Koide BX008</strain>
    </source>
</reference>
<dbReference type="OrthoDB" id="441771at2759"/>
<dbReference type="Pfam" id="PF04147">
    <property type="entry name" value="Nop14"/>
    <property type="match status" value="1"/>
</dbReference>
<dbReference type="InterPro" id="IPR007276">
    <property type="entry name" value="Nop14"/>
</dbReference>
<dbReference type="HOGENOM" id="CLU_008874_0_0_1"/>
<sequence length="914" mass="103333">MAKGSQLSQLKVALSQAGISGNQNSGKKRKRSSVLNERDKEKKAARLDEIHKKLNPFDVKVTKLKHDVGGRRVKGAIGRPAQSRQAGIEQRKKSLLKEYEQRNHAGGILDRRFGENDPTMSLEERMLERFTKERQRAAKGSAFNLEDEDELTHYGQNLSNLDDFDDVELKLDDDDEGQDSGQIDRDVVRNTHFGGFADDEEEEEELEEPARKKTKAEVMSEVMAKSKEYKLLRQMEREKGDNVRQKLDDEFDSLRELLYAPPHVSSVNVDIVPAESNPTEDSTVGSAKTAITQSPEDLLLQTSQDQNYDHHVRELAFDKRSKPKDRTKTEEELALEQKEALEKAERSRQRRMLGLNESESEDEGETRKKRKRGGDDLDDDFEIDGEARSGLGTGLGEEGGAEEESHDKGEFDVEEEEESEEEEGDESEDEGSEDQEAERHELVATSKREKGKGKEKRSSSSKELPFTFPCPGTHDEFLEIIEDVADENVSTVVQRIRALHHPSLGPDNKLKLQTLTTVLIDHILHVTASPVPQFNLVSTLLPHLAALTKAFPTQSADCFKEKLVLMQKNLKAGLAQGPLNLESRTWPGVSELSLLRVIGTLWPTSDLNHAVISPARVLMGSYLGLDRVRSIADLASGLFLCTLFLQYESLSKRLVPEAINFVVNAVLHLAPHGYKTISALPGSFPALDFRSELRQILELNTKSRKAVGPRKADLPALLGMQEPTEQAKADLLALALELLGRFADMYKSLEGFSELYEPVLEIVQNINVRKLAEGLQSRIASLRDMLGRLLKFARQSRRPLQLQNHKAIPIPTYIPKFEASSSSYMRRKDPDHERNEAAKLRHQYKQERKGAIRELRKDARFLAGVAMQKQLEKDRTYNERMKRVFGSIESERAEEKVMEREKKKEKRRAGRSSK</sequence>
<comment type="similarity">
    <text evidence="2">Belongs to the NOP14 family.</text>
</comment>
<feature type="compositionally biased region" description="Polar residues" evidence="7">
    <location>
        <begin position="276"/>
        <end position="306"/>
    </location>
</feature>
<evidence type="ECO:0000256" key="1">
    <source>
        <dbReference type="ARBA" id="ARBA00004604"/>
    </source>
</evidence>
<dbReference type="Proteomes" id="UP000054549">
    <property type="component" value="Unassembled WGS sequence"/>
</dbReference>
<evidence type="ECO:0008006" key="10">
    <source>
        <dbReference type="Google" id="ProtNLM"/>
    </source>
</evidence>
<feature type="compositionally biased region" description="Basic and acidic residues" evidence="7">
    <location>
        <begin position="437"/>
        <end position="448"/>
    </location>
</feature>
<feature type="compositionally biased region" description="Basic and acidic residues" evidence="7">
    <location>
        <begin position="307"/>
        <end position="347"/>
    </location>
</feature>
<gene>
    <name evidence="8" type="ORF">M378DRAFT_183871</name>
</gene>
<name>A0A0C2T386_AMAMK</name>
<feature type="region of interest" description="Disordered" evidence="7">
    <location>
        <begin position="140"/>
        <end position="162"/>
    </location>
</feature>
<feature type="compositionally biased region" description="Basic and acidic residues" evidence="7">
    <location>
        <begin position="36"/>
        <end position="47"/>
    </location>
</feature>
<dbReference type="PANTHER" id="PTHR23183:SF0">
    <property type="entry name" value="NUCLEOLAR PROTEIN 14"/>
    <property type="match status" value="1"/>
</dbReference>
<evidence type="ECO:0000313" key="8">
    <source>
        <dbReference type="EMBL" id="KIL70330.1"/>
    </source>
</evidence>
<feature type="region of interest" description="Disordered" evidence="7">
    <location>
        <begin position="15"/>
        <end position="47"/>
    </location>
</feature>
<comment type="function">
    <text evidence="6">Involved in nucleolar processing of pre-18S ribosomal RNA. Has a role in the nuclear export of 40S pre-ribosomal subunit to the cytoplasm.</text>
</comment>
<dbReference type="GO" id="GO:0030692">
    <property type="term" value="C:Noc4p-Nop14p complex"/>
    <property type="evidence" value="ECO:0007669"/>
    <property type="project" value="TreeGrafter"/>
</dbReference>
<dbReference type="AlphaFoldDB" id="A0A0C2T386"/>
<dbReference type="STRING" id="946122.A0A0C2T386"/>
<feature type="compositionally biased region" description="Basic residues" evidence="7">
    <location>
        <begin position="903"/>
        <end position="914"/>
    </location>
</feature>
<evidence type="ECO:0000256" key="5">
    <source>
        <dbReference type="ARBA" id="ARBA00023242"/>
    </source>
</evidence>
<feature type="region of interest" description="Disordered" evidence="7">
    <location>
        <begin position="194"/>
        <end position="218"/>
    </location>
</feature>
<evidence type="ECO:0000256" key="4">
    <source>
        <dbReference type="ARBA" id="ARBA00022552"/>
    </source>
</evidence>
<feature type="compositionally biased region" description="Basic and acidic residues" evidence="7">
    <location>
        <begin position="889"/>
        <end position="902"/>
    </location>
</feature>
<dbReference type="GO" id="GO:0030490">
    <property type="term" value="P:maturation of SSU-rRNA"/>
    <property type="evidence" value="ECO:0007669"/>
    <property type="project" value="TreeGrafter"/>
</dbReference>
<dbReference type="GO" id="GO:0032040">
    <property type="term" value="C:small-subunit processome"/>
    <property type="evidence" value="ECO:0007669"/>
    <property type="project" value="InterPro"/>
</dbReference>
<feature type="compositionally biased region" description="Acidic residues" evidence="7">
    <location>
        <begin position="197"/>
        <end position="207"/>
    </location>
</feature>
<evidence type="ECO:0000256" key="7">
    <source>
        <dbReference type="SAM" id="MobiDB-lite"/>
    </source>
</evidence>